<dbReference type="Proteomes" id="UP000593579">
    <property type="component" value="Unassembled WGS sequence"/>
</dbReference>
<evidence type="ECO:0000256" key="1">
    <source>
        <dbReference type="ARBA" id="ARBA00022857"/>
    </source>
</evidence>
<dbReference type="Pfam" id="PF00248">
    <property type="entry name" value="Aldo_ket_red"/>
    <property type="match status" value="1"/>
</dbReference>
<evidence type="ECO:0000259" key="3">
    <source>
        <dbReference type="Pfam" id="PF00248"/>
    </source>
</evidence>
<name>A0A7J9BWI9_GOSGO</name>
<keyword evidence="1" id="KW-0521">NADP</keyword>
<proteinExistence type="predicted"/>
<evidence type="ECO:0000313" key="5">
    <source>
        <dbReference type="Proteomes" id="UP000593579"/>
    </source>
</evidence>
<dbReference type="EMBL" id="JABEZY010000006">
    <property type="protein sequence ID" value="MBA0740516.1"/>
    <property type="molecule type" value="Genomic_DNA"/>
</dbReference>
<dbReference type="GO" id="GO:0016491">
    <property type="term" value="F:oxidoreductase activity"/>
    <property type="evidence" value="ECO:0007669"/>
    <property type="project" value="UniProtKB-KW"/>
</dbReference>
<dbReference type="SUPFAM" id="SSF51430">
    <property type="entry name" value="NAD(P)-linked oxidoreductase"/>
    <property type="match status" value="1"/>
</dbReference>
<sequence length="165" mass="17925">MEAKVRRIKLGTQGLEASAEGLGCMSMSAFYGPPKPEPEMINLIHHAINSGVTFLDTSDVYNYGPHTNEILLGKLATKFGACFVDGKMKIGGGPAYVRAACEASLKRLRLDCIDLYHQHRVDTKVPIEITVGELKKSVEEGNIKYIGLSEASGSTIRRAHAVHPT</sequence>
<keyword evidence="2" id="KW-0560">Oxidoreductase</keyword>
<dbReference type="InterPro" id="IPR020471">
    <property type="entry name" value="AKR"/>
</dbReference>
<feature type="domain" description="NADP-dependent oxidoreductase" evidence="3">
    <location>
        <begin position="22"/>
        <end position="161"/>
    </location>
</feature>
<dbReference type="InterPro" id="IPR050791">
    <property type="entry name" value="Aldo-Keto_reductase"/>
</dbReference>
<comment type="caution">
    <text evidence="4">The sequence shown here is derived from an EMBL/GenBank/DDBJ whole genome shotgun (WGS) entry which is preliminary data.</text>
</comment>
<evidence type="ECO:0000313" key="4">
    <source>
        <dbReference type="EMBL" id="MBA0740516.1"/>
    </source>
</evidence>
<dbReference type="AlphaFoldDB" id="A0A7J9BWI9"/>
<dbReference type="InterPro" id="IPR036812">
    <property type="entry name" value="NAD(P)_OxRdtase_dom_sf"/>
</dbReference>
<accession>A0A7J9BWI9</accession>
<dbReference type="PRINTS" id="PR00069">
    <property type="entry name" value="ALDKETRDTASE"/>
</dbReference>
<dbReference type="PANTHER" id="PTHR43625">
    <property type="entry name" value="AFLATOXIN B1 ALDEHYDE REDUCTASE"/>
    <property type="match status" value="1"/>
</dbReference>
<keyword evidence="5" id="KW-1185">Reference proteome</keyword>
<reference evidence="4 5" key="1">
    <citation type="journal article" date="2019" name="Genome Biol. Evol.">
        <title>Insights into the evolution of the New World diploid cottons (Gossypium, subgenus Houzingenia) based on genome sequencing.</title>
        <authorList>
            <person name="Grover C.E."/>
            <person name="Arick M.A. 2nd"/>
            <person name="Thrash A."/>
            <person name="Conover J.L."/>
            <person name="Sanders W.S."/>
            <person name="Peterson D.G."/>
            <person name="Frelichowski J.E."/>
            <person name="Scheffler J.A."/>
            <person name="Scheffler B.E."/>
            <person name="Wendel J.F."/>
        </authorList>
    </citation>
    <scope>NUCLEOTIDE SEQUENCE [LARGE SCALE GENOMIC DNA]</scope>
    <source>
        <strain evidence="4">5</strain>
        <tissue evidence="4">Leaf</tissue>
    </source>
</reference>
<evidence type="ECO:0000256" key="2">
    <source>
        <dbReference type="ARBA" id="ARBA00023002"/>
    </source>
</evidence>
<dbReference type="Gene3D" id="3.20.20.100">
    <property type="entry name" value="NADP-dependent oxidoreductase domain"/>
    <property type="match status" value="1"/>
</dbReference>
<dbReference type="GO" id="GO:0005737">
    <property type="term" value="C:cytoplasm"/>
    <property type="evidence" value="ECO:0007669"/>
    <property type="project" value="TreeGrafter"/>
</dbReference>
<dbReference type="InterPro" id="IPR023210">
    <property type="entry name" value="NADP_OxRdtase_dom"/>
</dbReference>
<organism evidence="4 5">
    <name type="scientific">Gossypium gossypioides</name>
    <name type="common">Mexican cotton</name>
    <name type="synonym">Selera gossypioides</name>
    <dbReference type="NCBI Taxonomy" id="34282"/>
    <lineage>
        <taxon>Eukaryota</taxon>
        <taxon>Viridiplantae</taxon>
        <taxon>Streptophyta</taxon>
        <taxon>Embryophyta</taxon>
        <taxon>Tracheophyta</taxon>
        <taxon>Spermatophyta</taxon>
        <taxon>Magnoliopsida</taxon>
        <taxon>eudicotyledons</taxon>
        <taxon>Gunneridae</taxon>
        <taxon>Pentapetalae</taxon>
        <taxon>rosids</taxon>
        <taxon>malvids</taxon>
        <taxon>Malvales</taxon>
        <taxon>Malvaceae</taxon>
        <taxon>Malvoideae</taxon>
        <taxon>Gossypium</taxon>
    </lineage>
</organism>
<dbReference type="OrthoDB" id="37537at2759"/>
<gene>
    <name evidence="4" type="ORF">Gogos_013711</name>
</gene>
<protein>
    <recommendedName>
        <fullName evidence="3">NADP-dependent oxidoreductase domain-containing protein</fullName>
    </recommendedName>
</protein>
<dbReference type="PANTHER" id="PTHR43625:SF40">
    <property type="entry name" value="ALDO-KETO REDUCTASE YAKC [NADP(+)]"/>
    <property type="match status" value="1"/>
</dbReference>